<sequence>MDVRIRIAGADAVEELAAFWGWLQDEELLRGEVSPAQKEIGQEEPGDAVELITALLGSSGAGPALSRALDTWLRTRRSDVMVTVSDGERTVELEAGNLKNLLREVLGDDETP</sequence>
<name>A0ABV8G7T8_9ACTN</name>
<gene>
    <name evidence="1" type="ORF">ACFOY2_22755</name>
</gene>
<protein>
    <submittedName>
        <fullName evidence="1">Uncharacterized protein</fullName>
    </submittedName>
</protein>
<evidence type="ECO:0000313" key="2">
    <source>
        <dbReference type="Proteomes" id="UP001595851"/>
    </source>
</evidence>
<proteinExistence type="predicted"/>
<reference evidence="2" key="1">
    <citation type="journal article" date="2019" name="Int. J. Syst. Evol. Microbiol.">
        <title>The Global Catalogue of Microorganisms (GCM) 10K type strain sequencing project: providing services to taxonomists for standard genome sequencing and annotation.</title>
        <authorList>
            <consortium name="The Broad Institute Genomics Platform"/>
            <consortium name="The Broad Institute Genome Sequencing Center for Infectious Disease"/>
            <person name="Wu L."/>
            <person name="Ma J."/>
        </authorList>
    </citation>
    <scope>NUCLEOTIDE SEQUENCE [LARGE SCALE GENOMIC DNA]</scope>
    <source>
        <strain evidence="2">TBRC 1276</strain>
    </source>
</reference>
<dbReference type="RefSeq" id="WP_379530089.1">
    <property type="nucleotide sequence ID" value="NZ_JBHSBI010000011.1"/>
</dbReference>
<dbReference type="InterPro" id="IPR045428">
    <property type="entry name" value="EACC1"/>
</dbReference>
<dbReference type="EMBL" id="JBHSBI010000011">
    <property type="protein sequence ID" value="MFC4010066.1"/>
    <property type="molecule type" value="Genomic_DNA"/>
</dbReference>
<keyword evidence="2" id="KW-1185">Reference proteome</keyword>
<evidence type="ECO:0000313" key="1">
    <source>
        <dbReference type="EMBL" id="MFC4010066.1"/>
    </source>
</evidence>
<comment type="caution">
    <text evidence="1">The sequence shown here is derived from an EMBL/GenBank/DDBJ whole genome shotgun (WGS) entry which is preliminary data.</text>
</comment>
<dbReference type="Pfam" id="PF19953">
    <property type="entry name" value="EACC1"/>
    <property type="match status" value="1"/>
</dbReference>
<accession>A0ABV8G7T8</accession>
<dbReference type="Proteomes" id="UP001595851">
    <property type="component" value="Unassembled WGS sequence"/>
</dbReference>
<organism evidence="1 2">
    <name type="scientific">Nonomuraea purpurea</name>
    <dbReference type="NCBI Taxonomy" id="1849276"/>
    <lineage>
        <taxon>Bacteria</taxon>
        <taxon>Bacillati</taxon>
        <taxon>Actinomycetota</taxon>
        <taxon>Actinomycetes</taxon>
        <taxon>Streptosporangiales</taxon>
        <taxon>Streptosporangiaceae</taxon>
        <taxon>Nonomuraea</taxon>
    </lineage>
</organism>